<feature type="domain" description="Cadherin" evidence="5">
    <location>
        <begin position="196"/>
        <end position="332"/>
    </location>
</feature>
<dbReference type="EMBL" id="PXWF02000333">
    <property type="protein sequence ID" value="PWF39887.1"/>
    <property type="molecule type" value="Genomic_DNA"/>
</dbReference>
<dbReference type="InterPro" id="IPR002126">
    <property type="entry name" value="Cadherin-like_dom"/>
</dbReference>
<comment type="caution">
    <text evidence="6">The sequence shown here is derived from an EMBL/GenBank/DDBJ whole genome shotgun (WGS) entry which is preliminary data.</text>
</comment>
<evidence type="ECO:0000313" key="6">
    <source>
        <dbReference type="EMBL" id="PWF39887.1"/>
    </source>
</evidence>
<keyword evidence="3" id="KW-0472">Membrane</keyword>
<dbReference type="Gene3D" id="2.60.40.60">
    <property type="entry name" value="Cadherins"/>
    <property type="match status" value="6"/>
</dbReference>
<feature type="domain" description="Cadherin" evidence="5">
    <location>
        <begin position="335"/>
        <end position="432"/>
    </location>
</feature>
<dbReference type="PROSITE" id="PS50268">
    <property type="entry name" value="CADHERIN_2"/>
    <property type="match status" value="4"/>
</dbReference>
<keyword evidence="2" id="KW-0812">Transmembrane</keyword>
<dbReference type="InterPro" id="IPR044016">
    <property type="entry name" value="Big_13"/>
</dbReference>
<dbReference type="Proteomes" id="UP000241421">
    <property type="component" value="Unassembled WGS sequence"/>
</dbReference>
<gene>
    <name evidence="6" type="ORF">C7C56_026545</name>
</gene>
<dbReference type="CDD" id="cd11304">
    <property type="entry name" value="Cadherin_repeat"/>
    <property type="match status" value="5"/>
</dbReference>
<keyword evidence="4" id="KW-0325">Glycoprotein</keyword>
<protein>
    <recommendedName>
        <fullName evidence="5">Cadherin domain-containing protein</fullName>
    </recommendedName>
</protein>
<dbReference type="GO" id="GO:0005886">
    <property type="term" value="C:plasma membrane"/>
    <property type="evidence" value="ECO:0007669"/>
    <property type="project" value="TreeGrafter"/>
</dbReference>
<reference evidence="6 7" key="1">
    <citation type="submission" date="2018-04" db="EMBL/GenBank/DDBJ databases">
        <title>Massilia violaceinigra sp. nov., a novel purple-pigmented bacterium isolated from Tianshan glacier, Xinjiang, China.</title>
        <authorList>
            <person name="Wang H."/>
        </authorList>
    </citation>
    <scope>NUCLEOTIDE SEQUENCE [LARGE SCALE GENOMIC DNA]</scope>
    <source>
        <strain evidence="6 7">B448-2</strain>
    </source>
</reference>
<name>A0A2U2HAX4_9BURK</name>
<evidence type="ECO:0000256" key="4">
    <source>
        <dbReference type="ARBA" id="ARBA00023180"/>
    </source>
</evidence>
<evidence type="ECO:0000256" key="3">
    <source>
        <dbReference type="ARBA" id="ARBA00022989"/>
    </source>
</evidence>
<organism evidence="6 7">
    <name type="scientific">Massilia glaciei</name>
    <dbReference type="NCBI Taxonomy" id="1524097"/>
    <lineage>
        <taxon>Bacteria</taxon>
        <taxon>Pseudomonadati</taxon>
        <taxon>Pseudomonadota</taxon>
        <taxon>Betaproteobacteria</taxon>
        <taxon>Burkholderiales</taxon>
        <taxon>Oxalobacteraceae</taxon>
        <taxon>Telluria group</taxon>
        <taxon>Massilia</taxon>
    </lineage>
</organism>
<feature type="domain" description="Cadherin" evidence="5">
    <location>
        <begin position="496"/>
        <end position="641"/>
    </location>
</feature>
<feature type="domain" description="Cadherin" evidence="5">
    <location>
        <begin position="15"/>
        <end position="132"/>
    </location>
</feature>
<dbReference type="Pfam" id="PF19077">
    <property type="entry name" value="Big_13"/>
    <property type="match status" value="2"/>
</dbReference>
<keyword evidence="7" id="KW-1185">Reference proteome</keyword>
<dbReference type="PANTHER" id="PTHR24028">
    <property type="entry name" value="CADHERIN-87A"/>
    <property type="match status" value="1"/>
</dbReference>
<dbReference type="GO" id="GO:0005509">
    <property type="term" value="F:calcium ion binding"/>
    <property type="evidence" value="ECO:0007669"/>
    <property type="project" value="InterPro"/>
</dbReference>
<evidence type="ECO:0000259" key="5">
    <source>
        <dbReference type="PROSITE" id="PS50268"/>
    </source>
</evidence>
<dbReference type="SMART" id="SM00112">
    <property type="entry name" value="CA"/>
    <property type="match status" value="6"/>
</dbReference>
<dbReference type="SUPFAM" id="SSF49313">
    <property type="entry name" value="Cadherin-like"/>
    <property type="match status" value="7"/>
</dbReference>
<keyword evidence="3" id="KW-1133">Transmembrane helix</keyword>
<proteinExistence type="predicted"/>
<comment type="subcellular location">
    <subcellularLocation>
        <location evidence="1">Membrane</location>
        <topology evidence="1">Single-pass membrane protein</topology>
    </subcellularLocation>
</comment>
<dbReference type="SMART" id="SM00736">
    <property type="entry name" value="CADG"/>
    <property type="match status" value="1"/>
</dbReference>
<dbReference type="PANTHER" id="PTHR24028:SF328">
    <property type="entry name" value="CADHERIN-3"/>
    <property type="match status" value="1"/>
</dbReference>
<dbReference type="PRINTS" id="PR00205">
    <property type="entry name" value="CADHERIN"/>
</dbReference>
<dbReference type="InterPro" id="IPR015919">
    <property type="entry name" value="Cadherin-like_sf"/>
</dbReference>
<accession>A0A2U2HAX4</accession>
<dbReference type="InterPro" id="IPR050174">
    <property type="entry name" value="Protocadherin/Cadherin-CA"/>
</dbReference>
<evidence type="ECO:0000313" key="7">
    <source>
        <dbReference type="Proteomes" id="UP000241421"/>
    </source>
</evidence>
<sequence>MVEIQALDDNGNASVQTITVTVTDADEVAPAITGGATAATSIVENTTAVANLSANEAVTWSVRGGADSALFAIDPATGALRFVSTPNFEAPGDNGANNTYVVEIQALDANGNASVQTITVMVTDADEVAPAITGGATAAIPVVENTSAVTTLSANGAVTWSVKGGVDSALFAIDPATGALRFLSTPNFEVPGDSDANNIYVVEVQAVDASGNSTVQSITVTVTDADELAPAITGGASVAIPVVENTTAVTTLTANEAVTWSVKGGVDSGLFAIDPATGALHFVSTPNFEAPGDNGANNTYVVEVQALDANGNASIQTITVTVNDVAELPPTTTGGATVAISVAENTTAVTTLTANEAVTWSVKGGADSALFVIDPATGALRFLSMPNFEAPSDNGADNSYVVEVQALDASGNASVRTITVTVTDADEVAPAITGSATAAIPVVENTTAVTTLSANEAVTWSVKGGVDSALFVIDPATGALRFASTPNFEAPGDNGANNSYVVEVQALDAGGNASVQTITVTVTDADEVAPAITGPGGSAGATSASITLGENDSVVTTMGASEAVTWSIGGGADAGRFVINPATGLLSFIGAPDFEAPRDSGADNSYVVEIIATDRSGNPSRQTLTVNVADVDDTAPAAPSLDLLAVSDSGSSSSDNLTNATTPLIRVALNGSGANANVVGETVTLFERGAVVGSVTLTAQHISAGFVDLASVALAAGDKLFTASVTDAAGNVSATSAALALTIDTEAPATPTVKPTLAFDTTPTVSGTAPRAAGEVLTVTVNGVTYTEGDGALTRSGESWTLTIPDANSLPLGSHSVTVTLTDGAGNSRSDSSRNELVVAAVPPPRVGTQVNAPDAPLPVQPNFLPPRDVAAPAGPFMFHVPELMALEDLIKQSSPLIPDFNLTDFAQRRIGEAATFEGILTMGGDDAFQVLVIPVGSPALTLHRGVQDQTFELTKDTRISFRVPSDAFKHTDAKATVKLVATLRNGDPLPNWLVFDPTTGRFEGVVPAGLTGEIAVTIKAVDMEGRSAETIFRIKIVGNKLVGRAGLAEQIRLASKPAPGLIPSMRKA</sequence>
<evidence type="ECO:0000256" key="2">
    <source>
        <dbReference type="ARBA" id="ARBA00022692"/>
    </source>
</evidence>
<evidence type="ECO:0000256" key="1">
    <source>
        <dbReference type="ARBA" id="ARBA00004167"/>
    </source>
</evidence>
<dbReference type="AlphaFoldDB" id="A0A2U2HAX4"/>
<dbReference type="InterPro" id="IPR013783">
    <property type="entry name" value="Ig-like_fold"/>
</dbReference>
<dbReference type="GO" id="GO:0007156">
    <property type="term" value="P:homophilic cell adhesion via plasma membrane adhesion molecules"/>
    <property type="evidence" value="ECO:0007669"/>
    <property type="project" value="InterPro"/>
</dbReference>
<dbReference type="InterPro" id="IPR006644">
    <property type="entry name" value="Cadg"/>
</dbReference>
<dbReference type="Gene3D" id="2.60.40.10">
    <property type="entry name" value="Immunoglobulins"/>
    <property type="match status" value="3"/>
</dbReference>
<dbReference type="Pfam" id="PF05345">
    <property type="entry name" value="He_PIG"/>
    <property type="match status" value="1"/>
</dbReference>